<feature type="compositionally biased region" description="Polar residues" evidence="2">
    <location>
        <begin position="1094"/>
        <end position="1104"/>
    </location>
</feature>
<feature type="region of interest" description="Disordered" evidence="2">
    <location>
        <begin position="720"/>
        <end position="742"/>
    </location>
</feature>
<evidence type="ECO:0000313" key="5">
    <source>
        <dbReference type="Proteomes" id="UP001151699"/>
    </source>
</evidence>
<feature type="compositionally biased region" description="Polar residues" evidence="2">
    <location>
        <begin position="1"/>
        <end position="15"/>
    </location>
</feature>
<dbReference type="GO" id="GO:0030866">
    <property type="term" value="P:cortical actin cytoskeleton organization"/>
    <property type="evidence" value="ECO:0007669"/>
    <property type="project" value="TreeGrafter"/>
</dbReference>
<feature type="domain" description="GBD/FH3" evidence="3">
    <location>
        <begin position="674"/>
        <end position="1082"/>
    </location>
</feature>
<dbReference type="PANTHER" id="PTHR45857">
    <property type="entry name" value="FORMIN-LIKE PROTEIN"/>
    <property type="match status" value="1"/>
</dbReference>
<dbReference type="InterPro" id="IPR014768">
    <property type="entry name" value="GBD/FH3_dom"/>
</dbReference>
<dbReference type="GO" id="GO:0051015">
    <property type="term" value="F:actin filament binding"/>
    <property type="evidence" value="ECO:0007669"/>
    <property type="project" value="TreeGrafter"/>
</dbReference>
<keyword evidence="1" id="KW-0175">Coiled coil</keyword>
<reference evidence="4" key="1">
    <citation type="submission" date="2022-07" db="EMBL/GenBank/DDBJ databases">
        <authorList>
            <person name="Trinca V."/>
            <person name="Uliana J.V.C."/>
            <person name="Torres T.T."/>
            <person name="Ward R.J."/>
            <person name="Monesi N."/>
        </authorList>
    </citation>
    <scope>NUCLEOTIDE SEQUENCE</scope>
    <source>
        <strain evidence="4">HSMRA1968</strain>
        <tissue evidence="4">Whole embryos</tissue>
    </source>
</reference>
<dbReference type="SUPFAM" id="SSF48371">
    <property type="entry name" value="ARM repeat"/>
    <property type="match status" value="1"/>
</dbReference>
<dbReference type="InterPro" id="IPR010473">
    <property type="entry name" value="GTPase-bd"/>
</dbReference>
<dbReference type="Proteomes" id="UP001151699">
    <property type="component" value="Chromosome A"/>
</dbReference>
<dbReference type="GO" id="GO:0016477">
    <property type="term" value="P:cell migration"/>
    <property type="evidence" value="ECO:0007669"/>
    <property type="project" value="TreeGrafter"/>
</dbReference>
<dbReference type="InterPro" id="IPR011989">
    <property type="entry name" value="ARM-like"/>
</dbReference>
<dbReference type="EMBL" id="WJQU01000001">
    <property type="protein sequence ID" value="KAJ6647128.1"/>
    <property type="molecule type" value="Genomic_DNA"/>
</dbReference>
<gene>
    <name evidence="4" type="primary">FMNL1</name>
    <name evidence="4" type="ORF">Bhyg_02348</name>
</gene>
<dbReference type="InterPro" id="IPR043592">
    <property type="entry name" value="FMNL_animal"/>
</dbReference>
<evidence type="ECO:0000313" key="4">
    <source>
        <dbReference type="EMBL" id="KAJ6647128.1"/>
    </source>
</evidence>
<dbReference type="GO" id="GO:0005829">
    <property type="term" value="C:cytosol"/>
    <property type="evidence" value="ECO:0007669"/>
    <property type="project" value="TreeGrafter"/>
</dbReference>
<feature type="coiled-coil region" evidence="1">
    <location>
        <begin position="1010"/>
        <end position="1058"/>
    </location>
</feature>
<organism evidence="4 5">
    <name type="scientific">Pseudolycoriella hygida</name>
    <dbReference type="NCBI Taxonomy" id="35572"/>
    <lineage>
        <taxon>Eukaryota</taxon>
        <taxon>Metazoa</taxon>
        <taxon>Ecdysozoa</taxon>
        <taxon>Arthropoda</taxon>
        <taxon>Hexapoda</taxon>
        <taxon>Insecta</taxon>
        <taxon>Pterygota</taxon>
        <taxon>Neoptera</taxon>
        <taxon>Endopterygota</taxon>
        <taxon>Diptera</taxon>
        <taxon>Nematocera</taxon>
        <taxon>Sciaroidea</taxon>
        <taxon>Sciaridae</taxon>
        <taxon>Pseudolycoriella</taxon>
    </lineage>
</organism>
<comment type="caution">
    <text evidence="4">The sequence shown here is derived from an EMBL/GenBank/DDBJ whole genome shotgun (WGS) entry which is preliminary data.</text>
</comment>
<feature type="compositionally biased region" description="Basic and acidic residues" evidence="2">
    <location>
        <begin position="16"/>
        <end position="26"/>
    </location>
</feature>
<dbReference type="InterPro" id="IPR016024">
    <property type="entry name" value="ARM-type_fold"/>
</dbReference>
<dbReference type="SMART" id="SM01140">
    <property type="entry name" value="Drf_GBD"/>
    <property type="match status" value="1"/>
</dbReference>
<dbReference type="PANTHER" id="PTHR45857:SF9">
    <property type="entry name" value="MULTIPLE WING HAIRS, ISOFORM C"/>
    <property type="match status" value="1"/>
</dbReference>
<evidence type="ECO:0000256" key="1">
    <source>
        <dbReference type="SAM" id="Coils"/>
    </source>
</evidence>
<dbReference type="GO" id="GO:0031267">
    <property type="term" value="F:small GTPase binding"/>
    <property type="evidence" value="ECO:0007669"/>
    <property type="project" value="InterPro"/>
</dbReference>
<evidence type="ECO:0000259" key="3">
    <source>
        <dbReference type="PROSITE" id="PS51232"/>
    </source>
</evidence>
<protein>
    <submittedName>
        <fullName evidence="4">Formin-like protein 1</fullName>
    </submittedName>
</protein>
<feature type="region of interest" description="Disordered" evidence="2">
    <location>
        <begin position="1064"/>
        <end position="1109"/>
    </location>
</feature>
<dbReference type="CDD" id="cd00117">
    <property type="entry name" value="TFP"/>
    <property type="match status" value="1"/>
</dbReference>
<dbReference type="OrthoDB" id="6427809at2759"/>
<feature type="non-terminal residue" evidence="4">
    <location>
        <position position="1396"/>
    </location>
</feature>
<proteinExistence type="predicted"/>
<dbReference type="InterPro" id="IPR010472">
    <property type="entry name" value="FH3_dom"/>
</dbReference>
<dbReference type="Pfam" id="PF06367">
    <property type="entry name" value="Drf_FH3"/>
    <property type="match status" value="1"/>
</dbReference>
<dbReference type="PROSITE" id="PS51232">
    <property type="entry name" value="GBD_FH3"/>
    <property type="match status" value="1"/>
</dbReference>
<dbReference type="SMART" id="SM01139">
    <property type="entry name" value="Drf_FH3"/>
    <property type="match status" value="1"/>
</dbReference>
<evidence type="ECO:0000256" key="2">
    <source>
        <dbReference type="SAM" id="MobiDB-lite"/>
    </source>
</evidence>
<sequence>MGNSQTTLNGTNNVDPTRKAHQRDGKQNGSTSEESRVFFLLCLIHRTWNVVVDPISKRSRSGRTDTAGTDSFINDEFKDKCTDSEEQSIFGSEYSFCSCSYCREPKKNPLFGRPEIRLSYSERFLLVGCNCSYLFVKDNQNLLSKKMFKLIGTLICLTYLTTKVTSLRCISCDSSQRADCESGGSLPRIVCAKESTQCYTSIENGIVKRGCANIDLDTVDPTIFTICYGNDCNAPSNFTDIGLGRSEEEHSKILDQDETCCQLKWLYVTDLGNGRKAIPSTAILFGEHNNRKVYMGKYGSYTDVGFITDEQLEFYTICVDNGNSVTQINSWNGVFVLSNPNNCQIGWLPKIKNQRVFNTMGKQFQSHTGPGQIFSRIASPDGVIVGVTNSAAVGNFLGTALNKKCYTESNTQAQLLYVDCEKSLTKQLEAELYRLDFESNDFSNVGNGNNQVLAVTEVINNGDTVNDQLVKVDLSANILSTLRMEHKSELREISKTKWGIHASASVTTGGFLKIFVQAKAEVSGGVDVEHMTETFASEGKISFESKESKYNFQQEILVRKHTKTKITINTNQIDESQKYTAYYKLNLDQLPPSSILATLKRLGHRNIELETIDGVLVYKTEGFMSLSSGFNTHVELSYSIGYQMAPSIKKSSIDTHIRPPKMSAEISVGSNSQQKENQRPPNYHAEDYVVSLKKFSTKTSSGKLANTSIYDTPETVPDIKTIDRHTSLSDYKSPIPSPPETECEMSLRQFSSITELLNKLRSDLRAAFPSFVQEFVSTPMDGVTLLLDVLRSIQLSQTTNIISTPPSPANTIQRNSQAYQRRALLDELACLQCLTLCATRSPEAGVRLGTSSVGLLPLAASATGQGLRSRILALQLLTVACDKTTLAHGSQNSVRCGHTSVSEAFSTLRLRTAEPVRFRLLTGMLNSGGGSGELQSYGLKFINTFLESTEDSQNRLYLQAELFQAGFDPISMTKAISTSSPWLEKIRAEVKHFEDNKIDVDKLIIQSREADRIRSQMVVLERRVQILQEEKTVLTGLQDRLQERCAELQREIFRIQGAHNQDSYKNIEKRPVALPRHVPPDSKIGSSEHDDEGISSSETGQSLSPEPHMYNAINNQQNRRHNGTEDFEDANDTTIEDVIDELQNIVNDAEREVFPFKNADTSAEISQMEKKIVPANILPQPPKKSRSLAHILSSSSDFDGSDYGLLLIPNGSRRSFFDDPEFESDCKLNGGFRDSFQYKSTPDIVNNQGSTNREILNVVMDAREMGNGMTSLLPHISNPVRRSECDLNAPIAQTPPFSGVYFMTEMNTPQKYPKPDVTAALEARRVTKNLDWLESYGSGIDSMIDIVMPSKMKVGQCNKENSILHFSHSEGNILDKIDHSSLNTSSKLTDLPSGLY</sequence>
<dbReference type="Gene3D" id="1.25.10.10">
    <property type="entry name" value="Leucine-rich Repeat Variant"/>
    <property type="match status" value="1"/>
</dbReference>
<keyword evidence="5" id="KW-1185">Reference proteome</keyword>
<accession>A0A9Q0NBN3</accession>
<dbReference type="GO" id="GO:0008360">
    <property type="term" value="P:regulation of cell shape"/>
    <property type="evidence" value="ECO:0007669"/>
    <property type="project" value="TreeGrafter"/>
</dbReference>
<feature type="region of interest" description="Disordered" evidence="2">
    <location>
        <begin position="1"/>
        <end position="31"/>
    </location>
</feature>
<name>A0A9Q0NBN3_9DIPT</name>